<dbReference type="PANTHER" id="PTHR30034:SF3">
    <property type="entry name" value="FLAGELLAR MOTOR SWITCH PROTEIN FLIM"/>
    <property type="match status" value="1"/>
</dbReference>
<dbReference type="Proteomes" id="UP000287502">
    <property type="component" value="Chromosome"/>
</dbReference>
<evidence type="ECO:0000256" key="2">
    <source>
        <dbReference type="ARBA" id="ARBA00004417"/>
    </source>
</evidence>
<evidence type="ECO:0000256" key="1">
    <source>
        <dbReference type="ARBA" id="ARBA00004117"/>
    </source>
</evidence>
<evidence type="ECO:0000259" key="13">
    <source>
        <dbReference type="Pfam" id="PF01052"/>
    </source>
</evidence>
<evidence type="ECO:0000256" key="11">
    <source>
        <dbReference type="ARBA" id="ARBA00025044"/>
    </source>
</evidence>
<gene>
    <name evidence="14" type="primary">fliM</name>
    <name evidence="14" type="ORF">EP073_13315</name>
</gene>
<keyword evidence="10" id="KW-0975">Bacterial flagellum</keyword>
<dbReference type="RefSeq" id="WP_128467651.1">
    <property type="nucleotide sequence ID" value="NZ_CP035108.1"/>
</dbReference>
<dbReference type="CDD" id="cd17908">
    <property type="entry name" value="FliM"/>
    <property type="match status" value="1"/>
</dbReference>
<dbReference type="InterPro" id="IPR028976">
    <property type="entry name" value="CheC-like_sf"/>
</dbReference>
<proteinExistence type="inferred from homology"/>
<evidence type="ECO:0000256" key="10">
    <source>
        <dbReference type="ARBA" id="ARBA00023143"/>
    </source>
</evidence>
<dbReference type="PANTHER" id="PTHR30034">
    <property type="entry name" value="FLAGELLAR MOTOR SWITCH PROTEIN FLIM"/>
    <property type="match status" value="1"/>
</dbReference>
<dbReference type="SUPFAM" id="SSF101801">
    <property type="entry name" value="Surface presentation of antigens (SPOA)"/>
    <property type="match status" value="1"/>
</dbReference>
<keyword evidence="5" id="KW-1003">Cell membrane</keyword>
<evidence type="ECO:0000256" key="5">
    <source>
        <dbReference type="ARBA" id="ARBA00022475"/>
    </source>
</evidence>
<evidence type="ECO:0000256" key="3">
    <source>
        <dbReference type="ARBA" id="ARBA00011049"/>
    </source>
</evidence>
<dbReference type="NCBIfam" id="TIGR01397">
    <property type="entry name" value="fliM_switch"/>
    <property type="match status" value="1"/>
</dbReference>
<evidence type="ECO:0000256" key="8">
    <source>
        <dbReference type="ARBA" id="ARBA00022779"/>
    </source>
</evidence>
<keyword evidence="14" id="KW-0282">Flagellum</keyword>
<dbReference type="SUPFAM" id="SSF103039">
    <property type="entry name" value="CheC-like"/>
    <property type="match status" value="1"/>
</dbReference>
<dbReference type="InterPro" id="IPR001689">
    <property type="entry name" value="Flag_FliM"/>
</dbReference>
<organism evidence="14 15">
    <name type="scientific">Geovibrio thiophilus</name>
    <dbReference type="NCBI Taxonomy" id="139438"/>
    <lineage>
        <taxon>Bacteria</taxon>
        <taxon>Pseudomonadati</taxon>
        <taxon>Deferribacterota</taxon>
        <taxon>Deferribacteres</taxon>
        <taxon>Deferribacterales</taxon>
        <taxon>Geovibrionaceae</taxon>
        <taxon>Geovibrio</taxon>
    </lineage>
</organism>
<keyword evidence="9" id="KW-0472">Membrane</keyword>
<accession>A0A410K1N1</accession>
<dbReference type="GO" id="GO:0050918">
    <property type="term" value="P:positive chemotaxis"/>
    <property type="evidence" value="ECO:0007669"/>
    <property type="project" value="TreeGrafter"/>
</dbReference>
<dbReference type="GO" id="GO:0005886">
    <property type="term" value="C:plasma membrane"/>
    <property type="evidence" value="ECO:0007669"/>
    <property type="project" value="UniProtKB-SubCell"/>
</dbReference>
<dbReference type="GO" id="GO:0071978">
    <property type="term" value="P:bacterial-type flagellum-dependent swarming motility"/>
    <property type="evidence" value="ECO:0007669"/>
    <property type="project" value="TreeGrafter"/>
</dbReference>
<keyword evidence="15" id="KW-1185">Reference proteome</keyword>
<reference evidence="14 15" key="1">
    <citation type="submission" date="2019-01" db="EMBL/GenBank/DDBJ databases">
        <title>Geovibrio thiophilus DSM 11263, complete genome.</title>
        <authorList>
            <person name="Spring S."/>
            <person name="Bunk B."/>
            <person name="Sproer C."/>
        </authorList>
    </citation>
    <scope>NUCLEOTIDE SEQUENCE [LARGE SCALE GENOMIC DNA]</scope>
    <source>
        <strain evidence="14 15">DSM 11263</strain>
    </source>
</reference>
<sequence length="336" mass="37734">MADILSQEEIDALLSTVSTEDDLSDNSIQQLDFVPKKISVYDFRRPDRVSKEQLRSIRNLHDKFARNFSSSLSNFLRTITDITLVSVDQMTYGEFLMSLPDPTSFNIISMIPMEGNAVLEINPSLVFPIVDKLLGGPGQPLFQTRELTSLEQHIIEGIITLILKDLEEVWRQIVQNIRFKKELSENSPHIIQIVAQNEVVILVVFEIKFGEATGMMNLCIPAIVLEPVLGKISSQDWLIGAKKGRFGDNEKHILEMLGEIKIPLRAAIGHTTLTIEEIMNLQEGDLVMMDAKSGTPANIHVNNKKKFYGHIGTLGVRKAVRINEIITDEGNEERTG</sequence>
<comment type="subcellular location">
    <subcellularLocation>
        <location evidence="1">Bacterial flagellum basal body</location>
    </subcellularLocation>
    <subcellularLocation>
        <location evidence="2">Cell inner membrane</location>
        <topology evidence="2">Peripheral membrane protein</topology>
    </subcellularLocation>
</comment>
<evidence type="ECO:0000256" key="9">
    <source>
        <dbReference type="ARBA" id="ARBA00023136"/>
    </source>
</evidence>
<comment type="function">
    <text evidence="11">FliM is one of three proteins (FliG, FliN, FliM) that forms the rotor-mounted switch complex (C ring), located at the base of the basal body. This complex interacts with the CheY and CheZ chemotaxis proteins, in addition to contacting components of the motor that determine the direction of flagellar rotation.</text>
</comment>
<dbReference type="Gene3D" id="3.40.1550.10">
    <property type="entry name" value="CheC-like"/>
    <property type="match status" value="1"/>
</dbReference>
<dbReference type="InterPro" id="IPR036429">
    <property type="entry name" value="SpoA-like_sf"/>
</dbReference>
<dbReference type="Gene3D" id="2.30.330.10">
    <property type="entry name" value="SpoA-like"/>
    <property type="match status" value="1"/>
</dbReference>
<feature type="domain" description="Flagellar motor switch protein FliN-like C-terminal" evidence="13">
    <location>
        <begin position="256"/>
        <end position="326"/>
    </location>
</feature>
<dbReference type="AlphaFoldDB" id="A0A410K1N1"/>
<dbReference type="Pfam" id="PF01052">
    <property type="entry name" value="FliMN_C"/>
    <property type="match status" value="1"/>
</dbReference>
<keyword evidence="6" id="KW-0145">Chemotaxis</keyword>
<dbReference type="GO" id="GO:0003774">
    <property type="term" value="F:cytoskeletal motor activity"/>
    <property type="evidence" value="ECO:0007669"/>
    <property type="project" value="InterPro"/>
</dbReference>
<comment type="similarity">
    <text evidence="3">Belongs to the FliM family.</text>
</comment>
<dbReference type="KEGG" id="gtl:EP073_13315"/>
<evidence type="ECO:0000313" key="15">
    <source>
        <dbReference type="Proteomes" id="UP000287502"/>
    </source>
</evidence>
<dbReference type="InterPro" id="IPR001543">
    <property type="entry name" value="FliN-like_C"/>
</dbReference>
<evidence type="ECO:0000256" key="12">
    <source>
        <dbReference type="NCBIfam" id="TIGR01397"/>
    </source>
</evidence>
<evidence type="ECO:0000256" key="4">
    <source>
        <dbReference type="ARBA" id="ARBA00021898"/>
    </source>
</evidence>
<name>A0A410K1N1_9BACT</name>
<keyword evidence="14" id="KW-0966">Cell projection</keyword>
<dbReference type="OrthoDB" id="9806941at2"/>
<dbReference type="EMBL" id="CP035108">
    <property type="protein sequence ID" value="QAR34346.1"/>
    <property type="molecule type" value="Genomic_DNA"/>
</dbReference>
<keyword evidence="7" id="KW-0997">Cell inner membrane</keyword>
<keyword evidence="14" id="KW-0969">Cilium</keyword>
<evidence type="ECO:0000256" key="6">
    <source>
        <dbReference type="ARBA" id="ARBA00022500"/>
    </source>
</evidence>
<evidence type="ECO:0000313" key="14">
    <source>
        <dbReference type="EMBL" id="QAR34346.1"/>
    </source>
</evidence>
<keyword evidence="8" id="KW-0283">Flagellar rotation</keyword>
<protein>
    <recommendedName>
        <fullName evidence="4 12">Flagellar motor switch protein FliM</fullName>
    </recommendedName>
</protein>
<dbReference type="GO" id="GO:0009425">
    <property type="term" value="C:bacterial-type flagellum basal body"/>
    <property type="evidence" value="ECO:0007669"/>
    <property type="project" value="UniProtKB-SubCell"/>
</dbReference>
<dbReference type="PRINTS" id="PR00955">
    <property type="entry name" value="FLGMOTORFLIM"/>
</dbReference>
<dbReference type="Pfam" id="PF02154">
    <property type="entry name" value="FliM"/>
    <property type="match status" value="1"/>
</dbReference>
<dbReference type="PIRSF" id="PIRSF002888">
    <property type="entry name" value="FliM"/>
    <property type="match status" value="1"/>
</dbReference>
<evidence type="ECO:0000256" key="7">
    <source>
        <dbReference type="ARBA" id="ARBA00022519"/>
    </source>
</evidence>